<dbReference type="Pfam" id="PF05154">
    <property type="entry name" value="TM2"/>
    <property type="match status" value="1"/>
</dbReference>
<evidence type="ECO:0000256" key="5">
    <source>
        <dbReference type="ARBA" id="ARBA00022989"/>
    </source>
</evidence>
<dbReference type="EMBL" id="OA882066">
    <property type="protein sequence ID" value="CAD7272409.1"/>
    <property type="molecule type" value="Genomic_DNA"/>
</dbReference>
<feature type="domain" description="TM2" evidence="9">
    <location>
        <begin position="168"/>
        <end position="216"/>
    </location>
</feature>
<evidence type="ECO:0000256" key="1">
    <source>
        <dbReference type="ARBA" id="ARBA00004141"/>
    </source>
</evidence>
<dbReference type="AlphaFoldDB" id="A0A7R9G7Y6"/>
<evidence type="ECO:0000256" key="4">
    <source>
        <dbReference type="ARBA" id="ARBA00022729"/>
    </source>
</evidence>
<proteinExistence type="inferred from homology"/>
<dbReference type="Proteomes" id="UP000678499">
    <property type="component" value="Unassembled WGS sequence"/>
</dbReference>
<dbReference type="PANTHER" id="PTHR21016">
    <property type="entry name" value="BETA-AMYLOID BINDING PROTEIN-RELATED"/>
    <property type="match status" value="1"/>
</dbReference>
<feature type="transmembrane region" description="Helical" evidence="8">
    <location>
        <begin position="198"/>
        <end position="224"/>
    </location>
</feature>
<dbReference type="OrthoDB" id="5804096at2759"/>
<organism evidence="10">
    <name type="scientific">Notodromas monacha</name>
    <dbReference type="NCBI Taxonomy" id="399045"/>
    <lineage>
        <taxon>Eukaryota</taxon>
        <taxon>Metazoa</taxon>
        <taxon>Ecdysozoa</taxon>
        <taxon>Arthropoda</taxon>
        <taxon>Crustacea</taxon>
        <taxon>Oligostraca</taxon>
        <taxon>Ostracoda</taxon>
        <taxon>Podocopa</taxon>
        <taxon>Podocopida</taxon>
        <taxon>Cypridocopina</taxon>
        <taxon>Cypridoidea</taxon>
        <taxon>Cyprididae</taxon>
        <taxon>Notodromas</taxon>
    </lineage>
</organism>
<name>A0A7R9G7Y6_9CRUS</name>
<reference evidence="10" key="1">
    <citation type="submission" date="2020-11" db="EMBL/GenBank/DDBJ databases">
        <authorList>
            <person name="Tran Van P."/>
        </authorList>
    </citation>
    <scope>NUCLEOTIDE SEQUENCE</scope>
</reference>
<evidence type="ECO:0000313" key="11">
    <source>
        <dbReference type="Proteomes" id="UP000678499"/>
    </source>
</evidence>
<protein>
    <recommendedName>
        <fullName evidence="9">TM2 domain-containing protein</fullName>
    </recommendedName>
</protein>
<keyword evidence="5 8" id="KW-1133">Transmembrane helix</keyword>
<evidence type="ECO:0000256" key="3">
    <source>
        <dbReference type="ARBA" id="ARBA00022692"/>
    </source>
</evidence>
<evidence type="ECO:0000256" key="8">
    <source>
        <dbReference type="SAM" id="Phobius"/>
    </source>
</evidence>
<keyword evidence="7" id="KW-0325">Glycoprotein</keyword>
<evidence type="ECO:0000259" key="9">
    <source>
        <dbReference type="Pfam" id="PF05154"/>
    </source>
</evidence>
<dbReference type="PANTHER" id="PTHR21016:SF1">
    <property type="entry name" value="TM2 DOMAIN-CONTAINING PROTEIN 1"/>
    <property type="match status" value="1"/>
</dbReference>
<comment type="similarity">
    <text evidence="2">Belongs to the TM2 family.</text>
</comment>
<keyword evidence="4" id="KW-0732">Signal</keyword>
<keyword evidence="6 8" id="KW-0472">Membrane</keyword>
<dbReference type="EMBL" id="CAJPEX010000029">
    <property type="protein sequence ID" value="CAG0912561.1"/>
    <property type="molecule type" value="Genomic_DNA"/>
</dbReference>
<comment type="subcellular location">
    <subcellularLocation>
        <location evidence="1">Membrane</location>
        <topology evidence="1">Multi-pass membrane protein</topology>
    </subcellularLocation>
</comment>
<evidence type="ECO:0000313" key="10">
    <source>
        <dbReference type="EMBL" id="CAD7272409.1"/>
    </source>
</evidence>
<sequence>MIKWFVFPSKLESCLAHLNDSDAVISFGKIGENGLSTTIRMLSVPVEKRKCEEGDVAMVMCTGAGARYCRASVERLKCTPMACLMRSLVLLVSARIVSAAYVTHCRSELRPGQYLCLDLNIDPATQQPRGCTPENWALVNCTAADGIVCNETGNSTFEKEIPCEWTNGYSFETALLLSVFFGMFGADRFYLGYPAIGVLKFCTLGFMFFGQLVDVILIATQVLLPSDGSHYVISYYGPKLKILGADNETLIYSRELR</sequence>
<evidence type="ECO:0000256" key="7">
    <source>
        <dbReference type="ARBA" id="ARBA00023180"/>
    </source>
</evidence>
<gene>
    <name evidence="10" type="ORF">NMOB1V02_LOCUS343</name>
</gene>
<evidence type="ECO:0000256" key="2">
    <source>
        <dbReference type="ARBA" id="ARBA00008284"/>
    </source>
</evidence>
<accession>A0A7R9G7Y6</accession>
<dbReference type="InterPro" id="IPR007829">
    <property type="entry name" value="TM2"/>
</dbReference>
<keyword evidence="11" id="KW-1185">Reference proteome</keyword>
<dbReference type="InterPro" id="IPR050932">
    <property type="entry name" value="TM2D1-3-like"/>
</dbReference>
<evidence type="ECO:0000256" key="6">
    <source>
        <dbReference type="ARBA" id="ARBA00023136"/>
    </source>
</evidence>
<keyword evidence="3 8" id="KW-0812">Transmembrane</keyword>
<dbReference type="GO" id="GO:0016020">
    <property type="term" value="C:membrane"/>
    <property type="evidence" value="ECO:0007669"/>
    <property type="project" value="UniProtKB-SubCell"/>
</dbReference>